<accession>A0A2D0N6K3</accession>
<dbReference type="AlphaFoldDB" id="A0A2D0N6K3"/>
<proteinExistence type="predicted"/>
<protein>
    <recommendedName>
        <fullName evidence="3">T9SS type B sorting domain-containing protein</fullName>
    </recommendedName>
</protein>
<keyword evidence="2" id="KW-1185">Reference proteome</keyword>
<comment type="caution">
    <text evidence="1">The sequence shown here is derived from an EMBL/GenBank/DDBJ whole genome shotgun (WGS) entry which is preliminary data.</text>
</comment>
<dbReference type="EMBL" id="PDUD01000027">
    <property type="protein sequence ID" value="PHN04162.1"/>
    <property type="molecule type" value="Genomic_DNA"/>
</dbReference>
<gene>
    <name evidence="1" type="ORF">CRP01_23490</name>
</gene>
<name>A0A2D0N6K3_FLAN2</name>
<evidence type="ECO:0000313" key="1">
    <source>
        <dbReference type="EMBL" id="PHN04162.1"/>
    </source>
</evidence>
<organism evidence="1 2">
    <name type="scientific">Flavilitoribacter nigricans (strain ATCC 23147 / DSM 23189 / NBRC 102662 / NCIMB 1420 / SS-2)</name>
    <name type="common">Lewinella nigricans</name>
    <dbReference type="NCBI Taxonomy" id="1122177"/>
    <lineage>
        <taxon>Bacteria</taxon>
        <taxon>Pseudomonadati</taxon>
        <taxon>Bacteroidota</taxon>
        <taxon>Saprospiria</taxon>
        <taxon>Saprospirales</taxon>
        <taxon>Lewinellaceae</taxon>
        <taxon>Flavilitoribacter</taxon>
    </lineage>
</organism>
<evidence type="ECO:0008006" key="3">
    <source>
        <dbReference type="Google" id="ProtNLM"/>
    </source>
</evidence>
<dbReference type="InterPro" id="IPR026341">
    <property type="entry name" value="T9SS_type_B"/>
</dbReference>
<dbReference type="OrthoDB" id="1652165at2"/>
<sequence length="528" mass="58847">MQTHFVFLLLFLMTAVTDRSPAGLLAMEEVCNNARDDDGDGLIDLNDPDCICQESEPPSLIPNPSFEETNCCPSGNQQLDCAETWIQASEATTDYYNRCGYFIRDEFPVPLPLPDGDAYIGFRNGRFSRNPNPNWKEYTGACLLAPLKAGTTYTFQFYIGFVDTEISPPMNVALYGTTDCKNLPFGVGNDFFGCPTNDPEWQFLGQVGVNGFKNWRQFEITTTPREDITAIAIGPDCVELNRTVNPYYFLDNLILANSELFGPTVSSNGHPCDPEFKLIASEKPGASLQWYRDGVAVVGATNREFKPGKVEGNYQVLASINESCILSDVFDHAVPAYVREAQVVVCPDDTYRFGNQNISTSGSYTHTFQDVNSCDSTVLLDVTVLSETVDTMEAYFFKGETYRIGRYAFSSPVATNLTFTSSIGCDSLVHLQLREYEVFIPNAFSPNDDGVNDLFQVFGSESFVQVLSLRVYDRWGSQVYAQTEGEVFAWNGKQNQEVLENGVYLYAIEVRLKDGTQKILTGDITIIR</sequence>
<dbReference type="Pfam" id="PF13585">
    <property type="entry name" value="CHU_C"/>
    <property type="match status" value="1"/>
</dbReference>
<dbReference type="Proteomes" id="UP000223913">
    <property type="component" value="Unassembled WGS sequence"/>
</dbReference>
<dbReference type="RefSeq" id="WP_099152548.1">
    <property type="nucleotide sequence ID" value="NZ_PDUD01000027.1"/>
</dbReference>
<reference evidence="1 2" key="1">
    <citation type="submission" date="2017-10" db="EMBL/GenBank/DDBJ databases">
        <title>The draft genome sequence of Lewinella nigricans NBRC 102662.</title>
        <authorList>
            <person name="Wang K."/>
        </authorList>
    </citation>
    <scope>NUCLEOTIDE SEQUENCE [LARGE SCALE GENOMIC DNA]</scope>
    <source>
        <strain evidence="1 2">NBRC 102662</strain>
    </source>
</reference>
<dbReference type="NCBIfam" id="TIGR04131">
    <property type="entry name" value="Bac_Flav_CTERM"/>
    <property type="match status" value="1"/>
</dbReference>
<evidence type="ECO:0000313" key="2">
    <source>
        <dbReference type="Proteomes" id="UP000223913"/>
    </source>
</evidence>